<evidence type="ECO:0000313" key="9">
    <source>
        <dbReference type="Proteomes" id="UP001108029"/>
    </source>
</evidence>
<evidence type="ECO:0000256" key="3">
    <source>
        <dbReference type="ARBA" id="ARBA00022679"/>
    </source>
</evidence>
<keyword evidence="6" id="KW-1133">Transmembrane helix</keyword>
<dbReference type="CDD" id="cd16917">
    <property type="entry name" value="HATPase_UhpB-NarQ-NarX-like"/>
    <property type="match status" value="1"/>
</dbReference>
<dbReference type="Gene3D" id="3.30.565.10">
    <property type="entry name" value="Histidine kinase-like ATPase, C-terminal domain"/>
    <property type="match status" value="1"/>
</dbReference>
<accession>A0A9Q3Z8B4</accession>
<dbReference type="AlphaFoldDB" id="A0A9Q3Z8B4"/>
<dbReference type="Pfam" id="PF02518">
    <property type="entry name" value="HATPase_c"/>
    <property type="match status" value="1"/>
</dbReference>
<dbReference type="InterPro" id="IPR036890">
    <property type="entry name" value="HATPase_C_sf"/>
</dbReference>
<dbReference type="EMBL" id="JAJSBI010000007">
    <property type="protein sequence ID" value="MCD9875382.1"/>
    <property type="molecule type" value="Genomic_DNA"/>
</dbReference>
<dbReference type="Proteomes" id="UP001108029">
    <property type="component" value="Unassembled WGS sequence"/>
</dbReference>
<proteinExistence type="predicted"/>
<feature type="transmembrane region" description="Helical" evidence="6">
    <location>
        <begin position="7"/>
        <end position="30"/>
    </location>
</feature>
<dbReference type="InterPro" id="IPR004358">
    <property type="entry name" value="Sig_transdc_His_kin-like_C"/>
</dbReference>
<evidence type="ECO:0000256" key="2">
    <source>
        <dbReference type="ARBA" id="ARBA00012438"/>
    </source>
</evidence>
<organism evidence="8 9">
    <name type="scientific">Streptomyces guryensis</name>
    <dbReference type="NCBI Taxonomy" id="2886947"/>
    <lineage>
        <taxon>Bacteria</taxon>
        <taxon>Bacillati</taxon>
        <taxon>Actinomycetota</taxon>
        <taxon>Actinomycetes</taxon>
        <taxon>Kitasatosporales</taxon>
        <taxon>Streptomycetaceae</taxon>
        <taxon>Streptomyces</taxon>
    </lineage>
</organism>
<feature type="domain" description="Histidine kinase/HSP90-like ATPase" evidence="7">
    <location>
        <begin position="181"/>
        <end position="269"/>
    </location>
</feature>
<keyword evidence="9" id="KW-1185">Reference proteome</keyword>
<evidence type="ECO:0000256" key="6">
    <source>
        <dbReference type="SAM" id="Phobius"/>
    </source>
</evidence>
<keyword evidence="6" id="KW-0472">Membrane</keyword>
<evidence type="ECO:0000259" key="7">
    <source>
        <dbReference type="Pfam" id="PF02518"/>
    </source>
</evidence>
<dbReference type="InterPro" id="IPR050482">
    <property type="entry name" value="Sensor_HK_TwoCompSys"/>
</dbReference>
<reference evidence="8" key="1">
    <citation type="submission" date="2021-12" db="EMBL/GenBank/DDBJ databases">
        <authorList>
            <person name="Lee J.-H."/>
            <person name="Kim S.-B."/>
        </authorList>
    </citation>
    <scope>NUCLEOTIDE SEQUENCE</scope>
    <source>
        <strain evidence="8">NR30</strain>
    </source>
</reference>
<keyword evidence="5" id="KW-0902">Two-component regulatory system</keyword>
<dbReference type="SUPFAM" id="SSF55874">
    <property type="entry name" value="ATPase domain of HSP90 chaperone/DNA topoisomerase II/histidine kinase"/>
    <property type="match status" value="1"/>
</dbReference>
<name>A0A9Q3Z8B4_9ACTN</name>
<comment type="catalytic activity">
    <reaction evidence="1">
        <text>ATP + protein L-histidine = ADP + protein N-phospho-L-histidine.</text>
        <dbReference type="EC" id="2.7.13.3"/>
    </reaction>
</comment>
<dbReference type="GO" id="GO:0000160">
    <property type="term" value="P:phosphorelay signal transduction system"/>
    <property type="evidence" value="ECO:0007669"/>
    <property type="project" value="UniProtKB-KW"/>
</dbReference>
<dbReference type="RefSeq" id="WP_232649491.1">
    <property type="nucleotide sequence ID" value="NZ_JAJSBI010000007.1"/>
</dbReference>
<sequence>MAAVDRLAALWVRTAAGVALVVCPIVWWLAGAGMRGGAAAGTTALALAVPTGVAARAVRRVGRELDRQTAAAISRAEEAARSQERERHQRILHDRVLQIMEMLARGDRRFDTGVRGQVAEEAAWLRDLVETGREREPGNLVAELETLARAFALQQLRVEVNTAGLAAAGNPHDRLPRTHVSALVEATREALTNVVKHAGTDVATIRVNHGPHGLVLTIVDAGRGFDGEPAAGTGLRRSIIGRLTEVGGAVLIESAAGEGTSVELRLPIPE</sequence>
<dbReference type="PANTHER" id="PTHR24421:SF61">
    <property type="entry name" value="OXYGEN SENSOR HISTIDINE KINASE NREB"/>
    <property type="match status" value="1"/>
</dbReference>
<dbReference type="PRINTS" id="PR00344">
    <property type="entry name" value="BCTRLSENSOR"/>
</dbReference>
<evidence type="ECO:0000256" key="1">
    <source>
        <dbReference type="ARBA" id="ARBA00000085"/>
    </source>
</evidence>
<dbReference type="GO" id="GO:0004673">
    <property type="term" value="F:protein histidine kinase activity"/>
    <property type="evidence" value="ECO:0007669"/>
    <property type="project" value="UniProtKB-EC"/>
</dbReference>
<gene>
    <name evidence="8" type="ORF">LJ657_17245</name>
</gene>
<comment type="caution">
    <text evidence="8">The sequence shown here is derived from an EMBL/GenBank/DDBJ whole genome shotgun (WGS) entry which is preliminary data.</text>
</comment>
<keyword evidence="4" id="KW-0418">Kinase</keyword>
<dbReference type="EC" id="2.7.13.3" evidence="2"/>
<protein>
    <recommendedName>
        <fullName evidence="2">histidine kinase</fullName>
        <ecNumber evidence="2">2.7.13.3</ecNumber>
    </recommendedName>
</protein>
<evidence type="ECO:0000313" key="8">
    <source>
        <dbReference type="EMBL" id="MCD9875382.1"/>
    </source>
</evidence>
<feature type="transmembrane region" description="Helical" evidence="6">
    <location>
        <begin position="36"/>
        <end position="58"/>
    </location>
</feature>
<keyword evidence="6" id="KW-0812">Transmembrane</keyword>
<dbReference type="InterPro" id="IPR003594">
    <property type="entry name" value="HATPase_dom"/>
</dbReference>
<dbReference type="PANTHER" id="PTHR24421">
    <property type="entry name" value="NITRATE/NITRITE SENSOR PROTEIN NARX-RELATED"/>
    <property type="match status" value="1"/>
</dbReference>
<evidence type="ECO:0000256" key="4">
    <source>
        <dbReference type="ARBA" id="ARBA00022777"/>
    </source>
</evidence>
<evidence type="ECO:0000256" key="5">
    <source>
        <dbReference type="ARBA" id="ARBA00023012"/>
    </source>
</evidence>
<keyword evidence="3" id="KW-0808">Transferase</keyword>